<feature type="region of interest" description="Disordered" evidence="1">
    <location>
        <begin position="1"/>
        <end position="44"/>
    </location>
</feature>
<gene>
    <name evidence="2" type="ORF">OESDEN_22809</name>
</gene>
<accession>A0A0B1S0Z8</accession>
<protein>
    <recommendedName>
        <fullName evidence="4">Collagen triple helix repeat protein</fullName>
    </recommendedName>
</protein>
<feature type="compositionally biased region" description="Low complexity" evidence="1">
    <location>
        <begin position="1"/>
        <end position="10"/>
    </location>
</feature>
<dbReference type="AlphaFoldDB" id="A0A0B1S0Z8"/>
<evidence type="ECO:0008006" key="4">
    <source>
        <dbReference type="Google" id="ProtNLM"/>
    </source>
</evidence>
<keyword evidence="3" id="KW-1185">Reference proteome</keyword>
<sequence length="94" mass="10877">MGPPGNDGQPGQPGGPGTPGPQGTKRRTRTARKPRKPWTPRKPRKPCWTWKPRCLPSVLRCRRRYLLRRRNSPLIWAIPTVIKLVVAHFHRHLH</sequence>
<organism evidence="2 3">
    <name type="scientific">Oesophagostomum dentatum</name>
    <name type="common">Nodular worm</name>
    <dbReference type="NCBI Taxonomy" id="61180"/>
    <lineage>
        <taxon>Eukaryota</taxon>
        <taxon>Metazoa</taxon>
        <taxon>Ecdysozoa</taxon>
        <taxon>Nematoda</taxon>
        <taxon>Chromadorea</taxon>
        <taxon>Rhabditida</taxon>
        <taxon>Rhabditina</taxon>
        <taxon>Rhabditomorpha</taxon>
        <taxon>Strongyloidea</taxon>
        <taxon>Strongylidae</taxon>
        <taxon>Oesophagostomum</taxon>
    </lineage>
</organism>
<dbReference type="EMBL" id="KN610630">
    <property type="protein sequence ID" value="KHJ77571.1"/>
    <property type="molecule type" value="Genomic_DNA"/>
</dbReference>
<reference evidence="2 3" key="1">
    <citation type="submission" date="2014-03" db="EMBL/GenBank/DDBJ databases">
        <title>Draft genome of the hookworm Oesophagostomum dentatum.</title>
        <authorList>
            <person name="Mitreva M."/>
        </authorList>
    </citation>
    <scope>NUCLEOTIDE SEQUENCE [LARGE SCALE GENOMIC DNA]</scope>
    <source>
        <strain evidence="2 3">OD-Hann</strain>
    </source>
</reference>
<evidence type="ECO:0000313" key="2">
    <source>
        <dbReference type="EMBL" id="KHJ77571.1"/>
    </source>
</evidence>
<feature type="compositionally biased region" description="Basic residues" evidence="1">
    <location>
        <begin position="24"/>
        <end position="44"/>
    </location>
</feature>
<dbReference type="Proteomes" id="UP000053660">
    <property type="component" value="Unassembled WGS sequence"/>
</dbReference>
<name>A0A0B1S0Z8_OESDE</name>
<evidence type="ECO:0000256" key="1">
    <source>
        <dbReference type="SAM" id="MobiDB-lite"/>
    </source>
</evidence>
<proteinExistence type="predicted"/>
<evidence type="ECO:0000313" key="3">
    <source>
        <dbReference type="Proteomes" id="UP000053660"/>
    </source>
</evidence>